<feature type="transmembrane region" description="Helical" evidence="8">
    <location>
        <begin position="813"/>
        <end position="836"/>
    </location>
</feature>
<evidence type="ECO:0000256" key="6">
    <source>
        <dbReference type="ARBA" id="ARBA00023136"/>
    </source>
</evidence>
<feature type="compositionally biased region" description="Basic and acidic residues" evidence="7">
    <location>
        <begin position="968"/>
        <end position="978"/>
    </location>
</feature>
<dbReference type="EMBL" id="LQYE01000008">
    <property type="protein sequence ID" value="OAT69163.1"/>
    <property type="molecule type" value="Genomic_DNA"/>
</dbReference>
<name>A0A179VDT1_9MYCO</name>
<feature type="transmembrane region" description="Helical" evidence="8">
    <location>
        <begin position="787"/>
        <end position="807"/>
    </location>
</feature>
<feature type="transmembrane region" description="Helical" evidence="8">
    <location>
        <begin position="44"/>
        <end position="63"/>
    </location>
</feature>
<keyword evidence="3" id="KW-1003">Cell membrane</keyword>
<evidence type="ECO:0000256" key="1">
    <source>
        <dbReference type="ARBA" id="ARBA00004651"/>
    </source>
</evidence>
<feature type="transmembrane region" description="Helical" evidence="8">
    <location>
        <begin position="242"/>
        <end position="265"/>
    </location>
</feature>
<evidence type="ECO:0000256" key="8">
    <source>
        <dbReference type="SAM" id="Phobius"/>
    </source>
</evidence>
<dbReference type="Proteomes" id="UP000186919">
    <property type="component" value="Unassembled WGS sequence"/>
</dbReference>
<evidence type="ECO:0000313" key="10">
    <source>
        <dbReference type="EMBL" id="OAT69163.1"/>
    </source>
</evidence>
<dbReference type="FunFam" id="1.20.1640.10:FF:000020">
    <property type="entry name" value="Transmembrane transport protein MmpL10"/>
    <property type="match status" value="1"/>
</dbReference>
<evidence type="ECO:0000256" key="4">
    <source>
        <dbReference type="ARBA" id="ARBA00022692"/>
    </source>
</evidence>
<dbReference type="Gene3D" id="1.20.1640.10">
    <property type="entry name" value="Multidrug efflux transporter AcrB transmembrane domain"/>
    <property type="match status" value="2"/>
</dbReference>
<feature type="transmembrane region" description="Helical" evidence="8">
    <location>
        <begin position="848"/>
        <end position="869"/>
    </location>
</feature>
<comment type="subcellular location">
    <subcellularLocation>
        <location evidence="1">Cell membrane</location>
        <topology evidence="1">Multi-pass membrane protein</topology>
    </subcellularLocation>
</comment>
<feature type="domain" description="Membrane transport protein MMPL" evidence="9">
    <location>
        <begin position="632"/>
        <end position="965"/>
    </location>
</feature>
<dbReference type="SUPFAM" id="SSF82866">
    <property type="entry name" value="Multidrug efflux transporter AcrB transmembrane domain"/>
    <property type="match status" value="2"/>
</dbReference>
<dbReference type="FunFam" id="1.20.1640.10:FF:000018">
    <property type="entry name" value="Transmembrane transport protein MmpL10"/>
    <property type="match status" value="1"/>
</dbReference>
<dbReference type="RefSeq" id="WP_064629014.1">
    <property type="nucleotide sequence ID" value="NZ_LQYE01000008.1"/>
</dbReference>
<dbReference type="NCBIfam" id="TIGR00833">
    <property type="entry name" value="actII"/>
    <property type="match status" value="1"/>
</dbReference>
<proteinExistence type="inferred from homology"/>
<keyword evidence="4 8" id="KW-0812">Transmembrane</keyword>
<dbReference type="InterPro" id="IPR050545">
    <property type="entry name" value="Mycobact_MmpL"/>
</dbReference>
<dbReference type="PANTHER" id="PTHR33406:SF6">
    <property type="entry name" value="MEMBRANE PROTEIN YDGH-RELATED"/>
    <property type="match status" value="1"/>
</dbReference>
<evidence type="ECO:0000313" key="11">
    <source>
        <dbReference type="Proteomes" id="UP000186919"/>
    </source>
</evidence>
<evidence type="ECO:0000256" key="5">
    <source>
        <dbReference type="ARBA" id="ARBA00022989"/>
    </source>
</evidence>
<comment type="similarity">
    <text evidence="2">Belongs to the resistance-nodulation-cell division (RND) (TC 2.A.6) family. MmpL subfamily.</text>
</comment>
<evidence type="ECO:0000256" key="2">
    <source>
        <dbReference type="ARBA" id="ARBA00010157"/>
    </source>
</evidence>
<dbReference type="InterPro" id="IPR004707">
    <property type="entry name" value="MmpL_fam"/>
</dbReference>
<keyword evidence="6 8" id="KW-0472">Membrane</keyword>
<dbReference type="Pfam" id="PF03176">
    <property type="entry name" value="MMPL"/>
    <property type="match status" value="2"/>
</dbReference>
<dbReference type="InterPro" id="IPR004869">
    <property type="entry name" value="MMPL_dom"/>
</dbReference>
<feature type="transmembrane region" description="Helical" evidence="8">
    <location>
        <begin position="219"/>
        <end position="236"/>
    </location>
</feature>
<feature type="transmembrane region" description="Helical" evidence="8">
    <location>
        <begin position="277"/>
        <end position="298"/>
    </location>
</feature>
<sequence>MSIFRKNSHAAVPHDPPTDAIPVIGATNARHTKPGGFAKWIRQLSIPIILAGFAVVAALSATIPPLEKVGEMRAVSMMPNEAASTIAMKRAGEVFKEYKSTSSVMVVLESDEPLGKQAHDFYDRFVAKLRAQKQYVEHIQDFWGDRLTAAGAQSSDGKAAYVQVNTAGNQGEALANESIKAVREIVGSEPAPPGVKVFVTGSAALAADQEIAGSRSMKMIEAMTAVVIIVMLMWVYRSIVTLMVALAIVAVGVLTASGVVAFLGYHNLIGLTTFATTLLMVLAIAAATDYAIFLIGRYHEARNAGESREQAYYTMFHGTAHVVLGSGLTIAGATLCLHFTRLPYFQSLGIPLAIGMTVVVITSLTVGAAIIAVVTRFGNVLEPKVKSRERGWRKIGAAVVRWPGPTLVAATAVALIGLLVLPTYTTSYNDRLYLAPDLPASSGFEAADRHFSPARMNPEMLMVESDHDLRNSADFLVIDRIAKRVTQVPGISRVMAITRPQGTALEHSTIPYAMGSQGIMTEMSRKYTDDRTADMLKQAEEMDQTIGTMTRMIDLIREMQGVLGDTTAKMHKMVADVEELHTHIANFEDFFRPIRNYFYWEPHCFDIPVCHAFRSIFDALDGIDSMVDNIKGLVPNIDHMAAMLPKMLDLMPPMLETMKTAKTLMLTGYSTQKGLQDQAKEMQKNATAMGEAFDKSKNDDSFYLPPEAFDNPEFQRGIKQFISPDGHAVRFIVSHEGDPLTPEGIARIDSIRQAVKEAMKTTPWEGSKIYLGGAAAMYKDMQEGSNYDLVIAVIGSLCLIFLIMLILTRGVVASLIIVGTVVVSLGTAFGISILLWQHIIGLPLQWMVPAMAVIILLAVGADYNLLLVARLKEEIHAGLDTGMIRAMGGSGSVVTTAGLVFAFTMMVMAVSELKVVGQVGTTIGIGLLLDTLIIRAFMTPALVKLFGKWFWWPQLPRERPKPQPWPEPVRREPQEVNS</sequence>
<feature type="transmembrane region" description="Helical" evidence="8">
    <location>
        <begin position="889"/>
        <end position="910"/>
    </location>
</feature>
<reference evidence="10 11" key="1">
    <citation type="submission" date="2016-01" db="EMBL/GenBank/DDBJ databases">
        <title>Mycobacterium immunogenum strain CD11_6 genome sequencing and assembly.</title>
        <authorList>
            <person name="Kaur G."/>
            <person name="Nair G.R."/>
            <person name="Mayilraj S."/>
        </authorList>
    </citation>
    <scope>NUCLEOTIDE SEQUENCE [LARGE SCALE GENOMIC DNA]</scope>
    <source>
        <strain evidence="10 11">CD11-6</strain>
    </source>
</reference>
<accession>A0A179VDT1</accession>
<protein>
    <recommendedName>
        <fullName evidence="9">Membrane transport protein MMPL domain-containing protein</fullName>
    </recommendedName>
</protein>
<dbReference type="AlphaFoldDB" id="A0A179VDT1"/>
<feature type="transmembrane region" description="Helical" evidence="8">
    <location>
        <begin position="402"/>
        <end position="421"/>
    </location>
</feature>
<feature type="transmembrane region" description="Helical" evidence="8">
    <location>
        <begin position="922"/>
        <end position="943"/>
    </location>
</feature>
<evidence type="ECO:0000259" key="9">
    <source>
        <dbReference type="Pfam" id="PF03176"/>
    </source>
</evidence>
<feature type="transmembrane region" description="Helical" evidence="8">
    <location>
        <begin position="352"/>
        <end position="374"/>
    </location>
</feature>
<gene>
    <name evidence="10" type="ORF">AWB85_21905</name>
</gene>
<dbReference type="PANTHER" id="PTHR33406">
    <property type="entry name" value="MEMBRANE PROTEIN MJ1562-RELATED"/>
    <property type="match status" value="1"/>
</dbReference>
<dbReference type="GO" id="GO:0005886">
    <property type="term" value="C:plasma membrane"/>
    <property type="evidence" value="ECO:0007669"/>
    <property type="project" value="UniProtKB-SubCell"/>
</dbReference>
<feature type="domain" description="Membrane transport protein MMPL" evidence="9">
    <location>
        <begin position="77"/>
        <end position="405"/>
    </location>
</feature>
<evidence type="ECO:0000256" key="3">
    <source>
        <dbReference type="ARBA" id="ARBA00022475"/>
    </source>
</evidence>
<organism evidence="10 11">
    <name type="scientific">Mycobacteroides immunogenum</name>
    <dbReference type="NCBI Taxonomy" id="83262"/>
    <lineage>
        <taxon>Bacteria</taxon>
        <taxon>Bacillati</taxon>
        <taxon>Actinomycetota</taxon>
        <taxon>Actinomycetes</taxon>
        <taxon>Mycobacteriales</taxon>
        <taxon>Mycobacteriaceae</taxon>
        <taxon>Mycobacteroides</taxon>
    </lineage>
</organism>
<evidence type="ECO:0000256" key="7">
    <source>
        <dbReference type="SAM" id="MobiDB-lite"/>
    </source>
</evidence>
<keyword evidence="5 8" id="KW-1133">Transmembrane helix</keyword>
<comment type="caution">
    <text evidence="10">The sequence shown here is derived from an EMBL/GenBank/DDBJ whole genome shotgun (WGS) entry which is preliminary data.</text>
</comment>
<feature type="transmembrane region" description="Helical" evidence="8">
    <location>
        <begin position="318"/>
        <end position="340"/>
    </location>
</feature>
<feature type="region of interest" description="Disordered" evidence="7">
    <location>
        <begin position="958"/>
        <end position="978"/>
    </location>
</feature>